<dbReference type="PANTHER" id="PTHR43794">
    <property type="entry name" value="AMINOHYDROLASE SSNA-RELATED"/>
    <property type="match status" value="1"/>
</dbReference>
<evidence type="ECO:0000256" key="1">
    <source>
        <dbReference type="ARBA" id="ARBA00022723"/>
    </source>
</evidence>
<reference evidence="6" key="1">
    <citation type="submission" date="2018-05" db="EMBL/GenBank/DDBJ databases">
        <authorList>
            <person name="Lanie J.A."/>
            <person name="Ng W.-L."/>
            <person name="Kazmierczak K.M."/>
            <person name="Andrzejewski T.M."/>
            <person name="Davidsen T.M."/>
            <person name="Wayne K.J."/>
            <person name="Tettelin H."/>
            <person name="Glass J.I."/>
            <person name="Rusch D."/>
            <person name="Podicherti R."/>
            <person name="Tsui H.-C.T."/>
            <person name="Winkler M.E."/>
        </authorList>
    </citation>
    <scope>NUCLEOTIDE SEQUENCE</scope>
</reference>
<evidence type="ECO:0000259" key="4">
    <source>
        <dbReference type="Pfam" id="PF01979"/>
    </source>
</evidence>
<evidence type="ECO:0000256" key="3">
    <source>
        <dbReference type="ARBA" id="ARBA00022833"/>
    </source>
</evidence>
<proteinExistence type="predicted"/>
<dbReference type="Pfam" id="PF22039">
    <property type="entry name" value="HUTI_composite_bact"/>
    <property type="match status" value="1"/>
</dbReference>
<dbReference type="SUPFAM" id="SSF51556">
    <property type="entry name" value="Metallo-dependent hydrolases"/>
    <property type="match status" value="1"/>
</dbReference>
<dbReference type="PANTHER" id="PTHR43794:SF11">
    <property type="entry name" value="AMIDOHYDROLASE-RELATED DOMAIN-CONTAINING PROTEIN"/>
    <property type="match status" value="1"/>
</dbReference>
<protein>
    <submittedName>
        <fullName evidence="6">Uncharacterized protein</fullName>
    </submittedName>
</protein>
<keyword evidence="2" id="KW-0378">Hydrolase</keyword>
<feature type="domain" description="Aminodeoxyfutalosine deaminase/Imidazolonepropionase-like composite" evidence="5">
    <location>
        <begin position="30"/>
        <end position="48"/>
    </location>
</feature>
<evidence type="ECO:0000259" key="5">
    <source>
        <dbReference type="Pfam" id="PF22039"/>
    </source>
</evidence>
<keyword evidence="1" id="KW-0479">Metal-binding</keyword>
<dbReference type="SUPFAM" id="SSF51338">
    <property type="entry name" value="Composite domain of metallo-dependent hydrolases"/>
    <property type="match status" value="1"/>
</dbReference>
<dbReference type="GO" id="GO:0016810">
    <property type="term" value="F:hydrolase activity, acting on carbon-nitrogen (but not peptide) bonds"/>
    <property type="evidence" value="ECO:0007669"/>
    <property type="project" value="InterPro"/>
</dbReference>
<organism evidence="6">
    <name type="scientific">marine metagenome</name>
    <dbReference type="NCBI Taxonomy" id="408172"/>
    <lineage>
        <taxon>unclassified sequences</taxon>
        <taxon>metagenomes</taxon>
        <taxon>ecological metagenomes</taxon>
    </lineage>
</organism>
<evidence type="ECO:0000256" key="2">
    <source>
        <dbReference type="ARBA" id="ARBA00022801"/>
    </source>
</evidence>
<feature type="non-terminal residue" evidence="6">
    <location>
        <position position="165"/>
    </location>
</feature>
<dbReference type="InterPro" id="IPR006680">
    <property type="entry name" value="Amidohydro-rel"/>
</dbReference>
<dbReference type="Gene3D" id="2.30.40.10">
    <property type="entry name" value="Urease, subunit C, domain 1"/>
    <property type="match status" value="1"/>
</dbReference>
<dbReference type="Gene3D" id="3.20.20.140">
    <property type="entry name" value="Metal-dependent hydrolases"/>
    <property type="match status" value="1"/>
</dbReference>
<dbReference type="InterPro" id="IPR050287">
    <property type="entry name" value="MTA/SAH_deaminase"/>
</dbReference>
<dbReference type="AlphaFoldDB" id="A0A382TY60"/>
<sequence length="165" mass="17910">MANGDGERKLLIAGASVLTFDTDREIIDDGAVAIDGERIVAVGKSKDLYVRFPGWEVLDASGKAVMPGLINSHTHAVLLVLRGTVEDMTGDAIFGYMTPISFAMNDDERRALARLGCLEAIRSGTTALVEPFRFLSGYAQGMVDTGMRLWFSENCADALTLKIRH</sequence>
<dbReference type="InterPro" id="IPR054418">
    <property type="entry name" value="MQNX/HUTI_composite_N"/>
</dbReference>
<dbReference type="InterPro" id="IPR032466">
    <property type="entry name" value="Metal_Hydrolase"/>
</dbReference>
<evidence type="ECO:0000313" key="6">
    <source>
        <dbReference type="EMBL" id="SVD26625.1"/>
    </source>
</evidence>
<name>A0A382TY60_9ZZZZ</name>
<dbReference type="EMBL" id="UINC01139834">
    <property type="protein sequence ID" value="SVD26625.1"/>
    <property type="molecule type" value="Genomic_DNA"/>
</dbReference>
<gene>
    <name evidence="6" type="ORF">METZ01_LOCUS379479</name>
</gene>
<accession>A0A382TY60</accession>
<dbReference type="GO" id="GO:0046872">
    <property type="term" value="F:metal ion binding"/>
    <property type="evidence" value="ECO:0007669"/>
    <property type="project" value="UniProtKB-KW"/>
</dbReference>
<keyword evidence="3" id="KW-0862">Zinc</keyword>
<feature type="domain" description="Amidohydrolase-related" evidence="4">
    <location>
        <begin position="65"/>
        <end position="152"/>
    </location>
</feature>
<dbReference type="Pfam" id="PF01979">
    <property type="entry name" value="Amidohydro_1"/>
    <property type="match status" value="1"/>
</dbReference>
<dbReference type="InterPro" id="IPR011059">
    <property type="entry name" value="Metal-dep_hydrolase_composite"/>
</dbReference>